<gene>
    <name evidence="3" type="ORF">Tci_041027</name>
</gene>
<protein>
    <submittedName>
        <fullName evidence="3">Copia protein</fullName>
    </submittedName>
</protein>
<sequence>NGRKGIGFENLSYFEKAKDLRPTLYDEKVIGLAYTPMFLTNSDEALEIEKFKRSRENKIEFAWYTLVFLTHSDEALEIKKFKRSRENKIEFAYDYGKLNASYVNEKINFEDDYFQEIINPDFDKIDSLFQQTSSLKPYVSNVILEKIIIDLEDEVVNLLEKEKVNLETIESLKSKEYDKEENPNVITPGIFKLNVSQCVLRISMSKSSCDSTNVEIKLKRKRLLERPKNSGVMWKKKGSSNTSNVGLSVYFHAGFTHEDPHNGYNKDIVVEIFKNSMGNLSLDCNMVLDHRFTLIVLSALRRSDNENTMSLINLILRSILMDLQESYFDQGVRDLSEDCHIAEIINTPSKEDLDNFFDPMFKEYFGKKSSDTPINSTAQSTQLQEDSPSISSINVEEHEAPPIETTSNEQTSLISLPEADELHQEDYADFDDNSHWTKDHPLDQVIDDPSKPVLTRQRLHTDSENKCDAENIVVRNKTHLVVKGYRQEEGIDFEESFAPVARLEAVWMFIAYAAHKNITILQMDVKIAFLNGPLKEKVYVSQPEGFIDPEFPNHVYRLDVDLQGTPTDQTTYHQMIGGLMCLTASHPDIAYATFSYNKGLWYSKDSGFELIAYLDAHHAGCKDDCKSTSGGLQFLGGKLVRWSLKKQDCTAMSTAEDTSGSDSECILPSFDDFSPIDAPEEKGVTFSNPLFNLNNDFISSDDESLSDEDVPKDKVKIYSNLFSNSMTITPLSDSNEDEYFTLGDDVELLLHHDPSIPKMSVASILEGFTDEPPHEENDDLFDLEPKNDDWKKILYGAPILMTEDKLFDPGIHDQNFSPTYVSLPFTDRHYLFFTYVVRILLLYFTYPVESPFLLSSENEDTIFDPGIFAFYFSHRSGTFISFNVSPNILNGSPMEICFSTCFTPNITMI</sequence>
<feature type="non-terminal residue" evidence="3">
    <location>
        <position position="1"/>
    </location>
</feature>
<evidence type="ECO:0000313" key="3">
    <source>
        <dbReference type="EMBL" id="GEU69049.1"/>
    </source>
</evidence>
<feature type="domain" description="Reverse transcriptase Ty1/copia-type" evidence="2">
    <location>
        <begin position="466"/>
        <end position="577"/>
    </location>
</feature>
<dbReference type="PANTHER" id="PTHR11439:SF483">
    <property type="entry name" value="PEPTIDE SYNTHASE GLIP-LIKE, PUTATIVE (AFU_ORTHOLOGUE AFUA_3G12920)-RELATED"/>
    <property type="match status" value="1"/>
</dbReference>
<feature type="compositionally biased region" description="Polar residues" evidence="1">
    <location>
        <begin position="371"/>
        <end position="390"/>
    </location>
</feature>
<feature type="region of interest" description="Disordered" evidence="1">
    <location>
        <begin position="368"/>
        <end position="390"/>
    </location>
</feature>
<dbReference type="Pfam" id="PF07727">
    <property type="entry name" value="RVT_2"/>
    <property type="match status" value="1"/>
</dbReference>
<proteinExistence type="predicted"/>
<name>A0A6L2M6F5_TANCI</name>
<accession>A0A6L2M6F5</accession>
<dbReference type="InterPro" id="IPR013103">
    <property type="entry name" value="RVT_2"/>
</dbReference>
<dbReference type="EMBL" id="BKCJ010005862">
    <property type="protein sequence ID" value="GEU69049.1"/>
    <property type="molecule type" value="Genomic_DNA"/>
</dbReference>
<evidence type="ECO:0000259" key="2">
    <source>
        <dbReference type="Pfam" id="PF07727"/>
    </source>
</evidence>
<dbReference type="PANTHER" id="PTHR11439">
    <property type="entry name" value="GAG-POL-RELATED RETROTRANSPOSON"/>
    <property type="match status" value="1"/>
</dbReference>
<organism evidence="3">
    <name type="scientific">Tanacetum cinerariifolium</name>
    <name type="common">Dalmatian daisy</name>
    <name type="synonym">Chrysanthemum cinerariifolium</name>
    <dbReference type="NCBI Taxonomy" id="118510"/>
    <lineage>
        <taxon>Eukaryota</taxon>
        <taxon>Viridiplantae</taxon>
        <taxon>Streptophyta</taxon>
        <taxon>Embryophyta</taxon>
        <taxon>Tracheophyta</taxon>
        <taxon>Spermatophyta</taxon>
        <taxon>Magnoliopsida</taxon>
        <taxon>eudicotyledons</taxon>
        <taxon>Gunneridae</taxon>
        <taxon>Pentapetalae</taxon>
        <taxon>asterids</taxon>
        <taxon>campanulids</taxon>
        <taxon>Asterales</taxon>
        <taxon>Asteraceae</taxon>
        <taxon>Asteroideae</taxon>
        <taxon>Anthemideae</taxon>
        <taxon>Anthemidinae</taxon>
        <taxon>Tanacetum</taxon>
    </lineage>
</organism>
<comment type="caution">
    <text evidence="3">The sequence shown here is derived from an EMBL/GenBank/DDBJ whole genome shotgun (WGS) entry which is preliminary data.</text>
</comment>
<reference evidence="3" key="1">
    <citation type="journal article" date="2019" name="Sci. Rep.">
        <title>Draft genome of Tanacetum cinerariifolium, the natural source of mosquito coil.</title>
        <authorList>
            <person name="Yamashiro T."/>
            <person name="Shiraishi A."/>
            <person name="Satake H."/>
            <person name="Nakayama K."/>
        </authorList>
    </citation>
    <scope>NUCLEOTIDE SEQUENCE</scope>
</reference>
<evidence type="ECO:0000256" key="1">
    <source>
        <dbReference type="SAM" id="MobiDB-lite"/>
    </source>
</evidence>
<dbReference type="AlphaFoldDB" id="A0A6L2M6F5"/>